<evidence type="ECO:0000259" key="1">
    <source>
        <dbReference type="Pfam" id="PF13449"/>
    </source>
</evidence>
<protein>
    <submittedName>
        <fullName evidence="2">Esterase-like activity of phytase family protein</fullName>
    </submittedName>
</protein>
<dbReference type="Proteomes" id="UP000734511">
    <property type="component" value="Unassembled WGS sequence"/>
</dbReference>
<dbReference type="InterPro" id="IPR011045">
    <property type="entry name" value="N2O_reductase_N"/>
</dbReference>
<accession>A0ABX0ZMI7</accession>
<dbReference type="Pfam" id="PF13449">
    <property type="entry name" value="Phytase-like"/>
    <property type="match status" value="1"/>
</dbReference>
<dbReference type="PANTHER" id="PTHR37957">
    <property type="entry name" value="BLR7070 PROTEIN"/>
    <property type="match status" value="1"/>
</dbReference>
<reference evidence="2 3" key="1">
    <citation type="submission" date="2020-03" db="EMBL/GenBank/DDBJ databases">
        <title>WGS of actinomycetes isolated from Thailand.</title>
        <authorList>
            <person name="Thawai C."/>
        </authorList>
    </citation>
    <scope>NUCLEOTIDE SEQUENCE [LARGE SCALE GENOMIC DNA]</scope>
    <source>
        <strain evidence="2 3">PRB2-1</strain>
    </source>
</reference>
<organism evidence="2 3">
    <name type="scientific">Actinacidiphila epipremni</name>
    <dbReference type="NCBI Taxonomy" id="2053013"/>
    <lineage>
        <taxon>Bacteria</taxon>
        <taxon>Bacillati</taxon>
        <taxon>Actinomycetota</taxon>
        <taxon>Actinomycetes</taxon>
        <taxon>Kitasatosporales</taxon>
        <taxon>Streptomycetaceae</taxon>
        <taxon>Actinacidiphila</taxon>
    </lineage>
</organism>
<keyword evidence="3" id="KW-1185">Reference proteome</keyword>
<evidence type="ECO:0000313" key="3">
    <source>
        <dbReference type="Proteomes" id="UP000734511"/>
    </source>
</evidence>
<dbReference type="EMBL" id="JAATEJ010000007">
    <property type="protein sequence ID" value="NJP44032.1"/>
    <property type="molecule type" value="Genomic_DNA"/>
</dbReference>
<feature type="domain" description="Phytase-like" evidence="1">
    <location>
        <begin position="159"/>
        <end position="460"/>
    </location>
</feature>
<name>A0ABX0ZMI7_9ACTN</name>
<gene>
    <name evidence="2" type="ORF">HCN08_11535</name>
</gene>
<dbReference type="InterPro" id="IPR027372">
    <property type="entry name" value="Phytase-like_dom"/>
</dbReference>
<sequence>MASSPRDRPSHAPYPDRCTVFTGALVDVLDGGVEGGPGMLGLHAVCEAVAQRIAALKPAAPQTPQDEDHNGVGGLDFVRNRAVLPALFPEAPPPVPPRHRVRWSLAAGAAGLALGLLAQPGLTWWRDAHPGAAAGMCGSHAELLDHSDALNKKQVDNEPIGGLSAIAFLPGDQTRALTVADNDSGRVFPLRLGSLTDLDPRPSTAIALRRADGSPFPDSWYDAESMVVEQAAGKALGTMLIGSETGPAIRRFDTATGRQVGPDLTIPDNLSYPPKGSAQQGRSIESLTVSPDGRYLYAGWEAPLAQDGDNRGANVLRIQRYQGSPGGAYVPAGQYAYRSGDGLNLADLVAVDDDHLLALERQYVGGLGNAIQVAELSLAGARDVSRMTSLYNLPANTYVQRALLFDLADCPAGGRGRVARSEPDQRNPLLDNVEGMALGPVWRDGPRKGWRPLLMVSDDNNSANQITRLYSLAVRL</sequence>
<dbReference type="PANTHER" id="PTHR37957:SF1">
    <property type="entry name" value="PHYTASE-LIKE DOMAIN-CONTAINING PROTEIN"/>
    <property type="match status" value="1"/>
</dbReference>
<evidence type="ECO:0000313" key="2">
    <source>
        <dbReference type="EMBL" id="NJP44032.1"/>
    </source>
</evidence>
<proteinExistence type="predicted"/>
<comment type="caution">
    <text evidence="2">The sequence shown here is derived from an EMBL/GenBank/DDBJ whole genome shotgun (WGS) entry which is preliminary data.</text>
</comment>
<dbReference type="SUPFAM" id="SSF50974">
    <property type="entry name" value="Nitrous oxide reductase, N-terminal domain"/>
    <property type="match status" value="1"/>
</dbReference>